<evidence type="ECO:0000256" key="6">
    <source>
        <dbReference type="ARBA" id="ARBA00023235"/>
    </source>
</evidence>
<organism evidence="10 11">
    <name type="scientific">Halochromatium glycolicum</name>
    <dbReference type="NCBI Taxonomy" id="85075"/>
    <lineage>
        <taxon>Bacteria</taxon>
        <taxon>Pseudomonadati</taxon>
        <taxon>Pseudomonadota</taxon>
        <taxon>Gammaproteobacteria</taxon>
        <taxon>Chromatiales</taxon>
        <taxon>Chromatiaceae</taxon>
        <taxon>Halochromatium</taxon>
    </lineage>
</organism>
<evidence type="ECO:0000256" key="7">
    <source>
        <dbReference type="ARBA" id="ARBA00023239"/>
    </source>
</evidence>
<reference evidence="10" key="2">
    <citation type="journal article" date="2020" name="Microorganisms">
        <title>Osmotic Adaptation and Compatible Solute Biosynthesis of Phototrophic Bacteria as Revealed from Genome Analyses.</title>
        <authorList>
            <person name="Imhoff J.F."/>
            <person name="Rahn T."/>
            <person name="Kunzel S."/>
            <person name="Keller A."/>
            <person name="Neulinger S.C."/>
        </authorList>
    </citation>
    <scope>NUCLEOTIDE SEQUENCE</scope>
    <source>
        <strain evidence="10">DSM 11080</strain>
    </source>
</reference>
<dbReference type="Proteomes" id="UP001296776">
    <property type="component" value="Unassembled WGS sequence"/>
</dbReference>
<comment type="pathway">
    <text evidence="3 8">Cofactor biosynthesis; tetrahydrofolate biosynthesis; 2-amino-4-hydroxy-6-hydroxymethyl-7,8-dihydropteridine diphosphate from 7,8-dihydroneopterin triphosphate: step 3/4.</text>
</comment>
<dbReference type="InterPro" id="IPR006157">
    <property type="entry name" value="FolB_dom"/>
</dbReference>
<dbReference type="GO" id="GO:0004150">
    <property type="term" value="F:dihydroneopterin aldolase activity"/>
    <property type="evidence" value="ECO:0007669"/>
    <property type="project" value="UniProtKB-UniRule"/>
</dbReference>
<evidence type="ECO:0000256" key="8">
    <source>
        <dbReference type="RuleBase" id="RU362079"/>
    </source>
</evidence>
<proteinExistence type="inferred from homology"/>
<evidence type="ECO:0000256" key="5">
    <source>
        <dbReference type="ARBA" id="ARBA00022909"/>
    </source>
</evidence>
<dbReference type="NCBIfam" id="TIGR00526">
    <property type="entry name" value="folB_dom"/>
    <property type="match status" value="1"/>
</dbReference>
<dbReference type="SUPFAM" id="SSF55620">
    <property type="entry name" value="Tetrahydrobiopterin biosynthesis enzymes-like"/>
    <property type="match status" value="1"/>
</dbReference>
<evidence type="ECO:0000256" key="2">
    <source>
        <dbReference type="ARBA" id="ARBA00001353"/>
    </source>
</evidence>
<evidence type="ECO:0000259" key="9">
    <source>
        <dbReference type="SMART" id="SM00905"/>
    </source>
</evidence>
<dbReference type="AlphaFoldDB" id="A0AAJ0X8R0"/>
<comment type="catalytic activity">
    <reaction evidence="2 8">
        <text>7,8-dihydroneopterin = 6-hydroxymethyl-7,8-dihydropterin + glycolaldehyde</text>
        <dbReference type="Rhea" id="RHEA:10540"/>
        <dbReference type="ChEBI" id="CHEBI:17001"/>
        <dbReference type="ChEBI" id="CHEBI:17071"/>
        <dbReference type="ChEBI" id="CHEBI:44841"/>
        <dbReference type="EC" id="4.1.2.25"/>
    </reaction>
</comment>
<evidence type="ECO:0000256" key="1">
    <source>
        <dbReference type="ARBA" id="ARBA00000693"/>
    </source>
</evidence>
<dbReference type="GO" id="GO:0046656">
    <property type="term" value="P:folic acid biosynthetic process"/>
    <property type="evidence" value="ECO:0007669"/>
    <property type="project" value="UniProtKB-UniRule"/>
</dbReference>
<dbReference type="EMBL" id="NRSJ01000007">
    <property type="protein sequence ID" value="MBK1704121.1"/>
    <property type="molecule type" value="Genomic_DNA"/>
</dbReference>
<dbReference type="Pfam" id="PF02152">
    <property type="entry name" value="FolB"/>
    <property type="match status" value="1"/>
</dbReference>
<evidence type="ECO:0000313" key="10">
    <source>
        <dbReference type="EMBL" id="MBK1704121.1"/>
    </source>
</evidence>
<comment type="function">
    <text evidence="8">Catalyzes the conversion of 7,8-dihydroneopterin to 6-hydroxymethyl-7,8-dihydropterin.</text>
</comment>
<dbReference type="SMART" id="SM00905">
    <property type="entry name" value="FolB"/>
    <property type="match status" value="1"/>
</dbReference>
<comment type="catalytic activity">
    <reaction evidence="1">
        <text>7,8-dihydroneopterin = 7,8-dihydromonapterin</text>
        <dbReference type="Rhea" id="RHEA:45328"/>
        <dbReference type="ChEBI" id="CHEBI:17001"/>
        <dbReference type="ChEBI" id="CHEBI:71175"/>
        <dbReference type="EC" id="5.1.99.8"/>
    </reaction>
</comment>
<dbReference type="PANTHER" id="PTHR42844:SF1">
    <property type="entry name" value="DIHYDRONEOPTERIN ALDOLASE 1-RELATED"/>
    <property type="match status" value="1"/>
</dbReference>
<evidence type="ECO:0000256" key="3">
    <source>
        <dbReference type="ARBA" id="ARBA00005013"/>
    </source>
</evidence>
<protein>
    <recommendedName>
        <fullName evidence="8">7,8-dihydroneopterin aldolase</fullName>
        <ecNumber evidence="8">4.1.2.25</ecNumber>
    </recommendedName>
</protein>
<sequence>MDIVFIKALRIETVIGIYDWEKAIRQPVVLDLEMASDVDRAAASDRIADALDYKAVSKRLKQFVGDARFELVETLAERCATIVREEFAVPWVRLTLNKVGAVSDAEGVGVVIERGERPAAG</sequence>
<dbReference type="CDD" id="cd00534">
    <property type="entry name" value="DHNA_DHNTPE"/>
    <property type="match status" value="1"/>
</dbReference>
<evidence type="ECO:0000256" key="4">
    <source>
        <dbReference type="ARBA" id="ARBA00005708"/>
    </source>
</evidence>
<dbReference type="InterPro" id="IPR043133">
    <property type="entry name" value="GTP-CH-I_C/QueF"/>
</dbReference>
<dbReference type="PANTHER" id="PTHR42844">
    <property type="entry name" value="DIHYDRONEOPTERIN ALDOLASE 1-RELATED"/>
    <property type="match status" value="1"/>
</dbReference>
<dbReference type="EC" id="4.1.2.25" evidence="8"/>
<dbReference type="FunFam" id="3.30.1130.10:FF:000002">
    <property type="entry name" value="7,8-dihydroneopterin aldolase"/>
    <property type="match status" value="1"/>
</dbReference>
<comment type="similarity">
    <text evidence="4 8">Belongs to the DHNA family.</text>
</comment>
<feature type="domain" description="Dihydroneopterin aldolase/epimerase" evidence="9">
    <location>
        <begin position="4"/>
        <end position="114"/>
    </location>
</feature>
<dbReference type="GO" id="GO:0005737">
    <property type="term" value="C:cytoplasm"/>
    <property type="evidence" value="ECO:0007669"/>
    <property type="project" value="TreeGrafter"/>
</dbReference>
<keyword evidence="7 8" id="KW-0456">Lyase</keyword>
<dbReference type="GO" id="GO:0016853">
    <property type="term" value="F:isomerase activity"/>
    <property type="evidence" value="ECO:0007669"/>
    <property type="project" value="UniProtKB-KW"/>
</dbReference>
<evidence type="ECO:0000313" key="11">
    <source>
        <dbReference type="Proteomes" id="UP001296776"/>
    </source>
</evidence>
<gene>
    <name evidence="10" type="primary">folB</name>
    <name evidence="10" type="ORF">CKO40_06055</name>
</gene>
<reference evidence="10" key="1">
    <citation type="submission" date="2017-08" db="EMBL/GenBank/DDBJ databases">
        <authorList>
            <person name="Imhoff J.F."/>
            <person name="Rahn T."/>
            <person name="Kuenzel S."/>
            <person name="Neulinger S.C."/>
        </authorList>
    </citation>
    <scope>NUCLEOTIDE SEQUENCE</scope>
    <source>
        <strain evidence="10">DSM 11080</strain>
    </source>
</reference>
<dbReference type="InterPro" id="IPR006156">
    <property type="entry name" value="Dihydroneopterin_aldolase"/>
</dbReference>
<accession>A0AAJ0X8R0</accession>
<dbReference type="NCBIfam" id="TIGR00525">
    <property type="entry name" value="folB"/>
    <property type="match status" value="1"/>
</dbReference>
<dbReference type="GO" id="GO:0046654">
    <property type="term" value="P:tetrahydrofolate biosynthetic process"/>
    <property type="evidence" value="ECO:0007669"/>
    <property type="project" value="UniProtKB-UniRule"/>
</dbReference>
<dbReference type="Gene3D" id="3.30.1130.10">
    <property type="match status" value="1"/>
</dbReference>
<keyword evidence="6" id="KW-0413">Isomerase</keyword>
<name>A0AAJ0X8R0_9GAMM</name>
<keyword evidence="5 8" id="KW-0289">Folate biosynthesis</keyword>
<comment type="caution">
    <text evidence="10">The sequence shown here is derived from an EMBL/GenBank/DDBJ whole genome shotgun (WGS) entry which is preliminary data.</text>
</comment>
<keyword evidence="11" id="KW-1185">Reference proteome</keyword>
<dbReference type="RefSeq" id="WP_200345295.1">
    <property type="nucleotide sequence ID" value="NZ_NRSJ01000007.1"/>
</dbReference>